<organism evidence="2 3">
    <name type="scientific">Polarella glacialis</name>
    <name type="common">Dinoflagellate</name>
    <dbReference type="NCBI Taxonomy" id="89957"/>
    <lineage>
        <taxon>Eukaryota</taxon>
        <taxon>Sar</taxon>
        <taxon>Alveolata</taxon>
        <taxon>Dinophyceae</taxon>
        <taxon>Suessiales</taxon>
        <taxon>Suessiaceae</taxon>
        <taxon>Polarella</taxon>
    </lineage>
</organism>
<sequence length="193" mass="20718">MVDAERNRIAQLAHEMMVEQQRNNQEVALQNNARLTAEALEAISLQRAELLLQAQEAASSERKTLEAAAAAARKDLTLQAQAEIWSRDQILADQAQQLRAAESSVAELQAKAAPIKELYFVGSASSKPSSPAHMGSCSGVKPLLPARGLSQRAASTAPLLLSQLQVQHALRLRAAPLTNLGCSPWIGEPARLA</sequence>
<evidence type="ECO:0000313" key="2">
    <source>
        <dbReference type="EMBL" id="CAE8697417.1"/>
    </source>
</evidence>
<gene>
    <name evidence="2" type="ORF">PGLA2088_LOCUS30299</name>
</gene>
<comment type="caution">
    <text evidence="2">The sequence shown here is derived from an EMBL/GenBank/DDBJ whole genome shotgun (WGS) entry which is preliminary data.</text>
</comment>
<protein>
    <submittedName>
        <fullName evidence="2">Uncharacterized protein</fullName>
    </submittedName>
</protein>
<evidence type="ECO:0000313" key="3">
    <source>
        <dbReference type="Proteomes" id="UP000626109"/>
    </source>
</evidence>
<name>A0A813KDW2_POLGL</name>
<dbReference type="EMBL" id="CAJNNW010028737">
    <property type="protein sequence ID" value="CAE8697417.1"/>
    <property type="molecule type" value="Genomic_DNA"/>
</dbReference>
<evidence type="ECO:0000256" key="1">
    <source>
        <dbReference type="SAM" id="Coils"/>
    </source>
</evidence>
<proteinExistence type="predicted"/>
<keyword evidence="1" id="KW-0175">Coiled coil</keyword>
<dbReference type="Proteomes" id="UP000626109">
    <property type="component" value="Unassembled WGS sequence"/>
</dbReference>
<dbReference type="AlphaFoldDB" id="A0A813KDW2"/>
<accession>A0A813KDW2</accession>
<feature type="coiled-coil region" evidence="1">
    <location>
        <begin position="18"/>
        <end position="111"/>
    </location>
</feature>
<reference evidence="2" key="1">
    <citation type="submission" date="2021-02" db="EMBL/GenBank/DDBJ databases">
        <authorList>
            <person name="Dougan E. K."/>
            <person name="Rhodes N."/>
            <person name="Thang M."/>
            <person name="Chan C."/>
        </authorList>
    </citation>
    <scope>NUCLEOTIDE SEQUENCE</scope>
</reference>